<evidence type="ECO:0000313" key="3">
    <source>
        <dbReference type="Proteomes" id="UP001278766"/>
    </source>
</evidence>
<organism evidence="2 3">
    <name type="scientific">Chaetomium fimeti</name>
    <dbReference type="NCBI Taxonomy" id="1854472"/>
    <lineage>
        <taxon>Eukaryota</taxon>
        <taxon>Fungi</taxon>
        <taxon>Dikarya</taxon>
        <taxon>Ascomycota</taxon>
        <taxon>Pezizomycotina</taxon>
        <taxon>Sordariomycetes</taxon>
        <taxon>Sordariomycetidae</taxon>
        <taxon>Sordariales</taxon>
        <taxon>Chaetomiaceae</taxon>
        <taxon>Chaetomium</taxon>
    </lineage>
</organism>
<feature type="compositionally biased region" description="Gly residues" evidence="1">
    <location>
        <begin position="398"/>
        <end position="414"/>
    </location>
</feature>
<feature type="compositionally biased region" description="Acidic residues" evidence="1">
    <location>
        <begin position="251"/>
        <end position="261"/>
    </location>
</feature>
<dbReference type="AlphaFoldDB" id="A0AAE0HKE5"/>
<dbReference type="GeneID" id="87835183"/>
<dbReference type="Proteomes" id="UP001278766">
    <property type="component" value="Unassembled WGS sequence"/>
</dbReference>
<evidence type="ECO:0008006" key="4">
    <source>
        <dbReference type="Google" id="ProtNLM"/>
    </source>
</evidence>
<evidence type="ECO:0000256" key="1">
    <source>
        <dbReference type="SAM" id="MobiDB-lite"/>
    </source>
</evidence>
<feature type="compositionally biased region" description="Polar residues" evidence="1">
    <location>
        <begin position="237"/>
        <end position="248"/>
    </location>
</feature>
<feature type="compositionally biased region" description="Polar residues" evidence="1">
    <location>
        <begin position="18"/>
        <end position="33"/>
    </location>
</feature>
<feature type="compositionally biased region" description="Polar residues" evidence="1">
    <location>
        <begin position="675"/>
        <end position="695"/>
    </location>
</feature>
<feature type="region of interest" description="Disordered" evidence="1">
    <location>
        <begin position="1"/>
        <end position="83"/>
    </location>
</feature>
<feature type="compositionally biased region" description="Polar residues" evidence="1">
    <location>
        <begin position="175"/>
        <end position="187"/>
    </location>
</feature>
<dbReference type="EMBL" id="JAUEPN010000003">
    <property type="protein sequence ID" value="KAK3298091.1"/>
    <property type="molecule type" value="Genomic_DNA"/>
</dbReference>
<feature type="region of interest" description="Disordered" evidence="1">
    <location>
        <begin position="142"/>
        <end position="205"/>
    </location>
</feature>
<reference evidence="2" key="1">
    <citation type="journal article" date="2023" name="Mol. Phylogenet. Evol.">
        <title>Genome-scale phylogeny and comparative genomics of the fungal order Sordariales.</title>
        <authorList>
            <person name="Hensen N."/>
            <person name="Bonometti L."/>
            <person name="Westerberg I."/>
            <person name="Brannstrom I.O."/>
            <person name="Guillou S."/>
            <person name="Cros-Aarteil S."/>
            <person name="Calhoun S."/>
            <person name="Haridas S."/>
            <person name="Kuo A."/>
            <person name="Mondo S."/>
            <person name="Pangilinan J."/>
            <person name="Riley R."/>
            <person name="LaButti K."/>
            <person name="Andreopoulos B."/>
            <person name="Lipzen A."/>
            <person name="Chen C."/>
            <person name="Yan M."/>
            <person name="Daum C."/>
            <person name="Ng V."/>
            <person name="Clum A."/>
            <person name="Steindorff A."/>
            <person name="Ohm R.A."/>
            <person name="Martin F."/>
            <person name="Silar P."/>
            <person name="Natvig D.O."/>
            <person name="Lalanne C."/>
            <person name="Gautier V."/>
            <person name="Ament-Velasquez S.L."/>
            <person name="Kruys A."/>
            <person name="Hutchinson M.I."/>
            <person name="Powell A.J."/>
            <person name="Barry K."/>
            <person name="Miller A.N."/>
            <person name="Grigoriev I.V."/>
            <person name="Debuchy R."/>
            <person name="Gladieux P."/>
            <person name="Hiltunen Thoren M."/>
            <person name="Johannesson H."/>
        </authorList>
    </citation>
    <scope>NUCLEOTIDE SEQUENCE</scope>
    <source>
        <strain evidence="2">CBS 168.71</strain>
    </source>
</reference>
<feature type="compositionally biased region" description="Basic and acidic residues" evidence="1">
    <location>
        <begin position="51"/>
        <end position="69"/>
    </location>
</feature>
<feature type="region of interest" description="Disordered" evidence="1">
    <location>
        <begin position="220"/>
        <end position="315"/>
    </location>
</feature>
<feature type="compositionally biased region" description="Polar residues" evidence="1">
    <location>
        <begin position="70"/>
        <end position="83"/>
    </location>
</feature>
<feature type="region of interest" description="Disordered" evidence="1">
    <location>
        <begin position="398"/>
        <end position="446"/>
    </location>
</feature>
<evidence type="ECO:0000313" key="2">
    <source>
        <dbReference type="EMBL" id="KAK3298091.1"/>
    </source>
</evidence>
<dbReference type="PANTHER" id="PTHR38166:SF1">
    <property type="entry name" value="C2H2-TYPE DOMAIN-CONTAINING PROTEIN"/>
    <property type="match status" value="1"/>
</dbReference>
<feature type="compositionally biased region" description="Gly residues" evidence="1">
    <location>
        <begin position="427"/>
        <end position="437"/>
    </location>
</feature>
<keyword evidence="3" id="KW-1185">Reference proteome</keyword>
<feature type="compositionally biased region" description="Polar residues" evidence="1">
    <location>
        <begin position="655"/>
        <end position="667"/>
    </location>
</feature>
<feature type="region of interest" description="Disordered" evidence="1">
    <location>
        <begin position="644"/>
        <end position="713"/>
    </location>
</feature>
<proteinExistence type="predicted"/>
<gene>
    <name evidence="2" type="ORF">B0H64DRAFT_137458</name>
</gene>
<name>A0AAE0HKE5_9PEZI</name>
<reference evidence="2" key="2">
    <citation type="submission" date="2023-06" db="EMBL/GenBank/DDBJ databases">
        <authorList>
            <consortium name="Lawrence Berkeley National Laboratory"/>
            <person name="Haridas S."/>
            <person name="Hensen N."/>
            <person name="Bonometti L."/>
            <person name="Westerberg I."/>
            <person name="Brannstrom I.O."/>
            <person name="Guillou S."/>
            <person name="Cros-Aarteil S."/>
            <person name="Calhoun S."/>
            <person name="Kuo A."/>
            <person name="Mondo S."/>
            <person name="Pangilinan J."/>
            <person name="Riley R."/>
            <person name="Labutti K."/>
            <person name="Andreopoulos B."/>
            <person name="Lipzen A."/>
            <person name="Chen C."/>
            <person name="Yanf M."/>
            <person name="Daum C."/>
            <person name="Ng V."/>
            <person name="Clum A."/>
            <person name="Steindorff A."/>
            <person name="Ohm R."/>
            <person name="Martin F."/>
            <person name="Silar P."/>
            <person name="Natvig D."/>
            <person name="Lalanne C."/>
            <person name="Gautier V."/>
            <person name="Ament-Velasquez S.L."/>
            <person name="Kruys A."/>
            <person name="Hutchinson M.I."/>
            <person name="Powell A.J."/>
            <person name="Barry K."/>
            <person name="Miller A.N."/>
            <person name="Grigoriev I.V."/>
            <person name="Debuchy R."/>
            <person name="Gladieux P."/>
            <person name="Thoren M.H."/>
            <person name="Johannesson H."/>
        </authorList>
    </citation>
    <scope>NUCLEOTIDE SEQUENCE</scope>
    <source>
        <strain evidence="2">CBS 168.71</strain>
    </source>
</reference>
<dbReference type="RefSeq" id="XP_062661605.1">
    <property type="nucleotide sequence ID" value="XM_062798235.1"/>
</dbReference>
<protein>
    <recommendedName>
        <fullName evidence="4">C2H2-type domain-containing protein</fullName>
    </recommendedName>
</protein>
<sequence length="887" mass="94479">MERPSGTPSPSAGHRTASAVQDQGESVESSATEEPQLAPKHFASQGTGPFVRRDKDIIEDARLERRDTAESSLSDFCPQRSNTDWSIAGSTATDLTDLNSPDVAFADEGSNIEAEIYASSPRRSGLFPRPIALQKRPAIRVPAVSSEADKSRASPYSSSPDALTLRHRRLEQVASRKSSLSQYTVPGTSDKPPSGVESSSSGARETWAIEPWITADDAIPEHADSHDGERTGPGTMGVTSGEESAARQNETDADAEVEDEAATSGETTPSKSVREEAEAPADAVTPGPRVRRSSICSEESDRCEDRSGRSTPKPQDNIIHEVCDLVLQQAFGVQLHDVALVGTASSVYESVSYCLDELSHIVLNSGLSNTGIVIDESTWGRTNTNAVPIWPAGGVADGIGSGGGGGGGQGNGGGSRKRFNAGDDHGGGAGDGSPGGGKRQKVTQAQQPLADMHFSCPFRKRNPVRFNVRDFQNCAVQSFPDVPQLKRHVKNFHKQTAVLPFTCPRCRRAMGTQKALDEHISVGKDQICDPQAVPPSADPEDGITPVIEEALNERKADGKIDGWTGLWGCLFPGDADIPEPDFVPPTELDEVYAQLNTDYAMGQLRERIQEGLGVAGNAETLLDVFKNHIDSVFEACRLNSGGAASSRKRLRIHTSRQQMASRRSSVLLTPGRQGSGRSESTLSSPVATPHSTNMFGNIDKPLMTEPQPNAPYLPPTTRGYPSSGVDGLGGMMLGFFSGNHTGGGQAGQPVTVPPPMQVHLGFGSQDQNTAGTVGGQLGHGQRPRLLPTDSGLALDTAFPGQRATNFSPVMPPGSQNSYAPMAFGQQMHDLCLRPLPSGLQGIQGVEGQVFSPTDQGMVPSITNTTYYNTQDPDDDGYELVHRNSEWM</sequence>
<dbReference type="PANTHER" id="PTHR38166">
    <property type="entry name" value="C2H2-TYPE DOMAIN-CONTAINING PROTEIN-RELATED"/>
    <property type="match status" value="1"/>
</dbReference>
<comment type="caution">
    <text evidence="2">The sequence shown here is derived from an EMBL/GenBank/DDBJ whole genome shotgun (WGS) entry which is preliminary data.</text>
</comment>
<feature type="compositionally biased region" description="Polar residues" evidence="1">
    <location>
        <begin position="1"/>
        <end position="10"/>
    </location>
</feature>
<feature type="compositionally biased region" description="Basic and acidic residues" evidence="1">
    <location>
        <begin position="220"/>
        <end position="230"/>
    </location>
</feature>
<accession>A0AAE0HKE5</accession>
<feature type="compositionally biased region" description="Basic and acidic residues" evidence="1">
    <location>
        <begin position="299"/>
        <end position="308"/>
    </location>
</feature>